<gene>
    <name evidence="1" type="ORF">Plil01_000373700</name>
</gene>
<accession>A0A9W6WQX0</accession>
<comment type="caution">
    <text evidence="1">The sequence shown here is derived from an EMBL/GenBank/DDBJ whole genome shotgun (WGS) entry which is preliminary data.</text>
</comment>
<protein>
    <submittedName>
        <fullName evidence="1">Unnamed protein product</fullName>
    </submittedName>
</protein>
<dbReference type="AlphaFoldDB" id="A0A9W6WQX0"/>
<organism evidence="1 2">
    <name type="scientific">Phytophthora lilii</name>
    <dbReference type="NCBI Taxonomy" id="2077276"/>
    <lineage>
        <taxon>Eukaryota</taxon>
        <taxon>Sar</taxon>
        <taxon>Stramenopiles</taxon>
        <taxon>Oomycota</taxon>
        <taxon>Peronosporomycetes</taxon>
        <taxon>Peronosporales</taxon>
        <taxon>Peronosporaceae</taxon>
        <taxon>Phytophthora</taxon>
    </lineage>
</organism>
<keyword evidence="2" id="KW-1185">Reference proteome</keyword>
<proteinExistence type="predicted"/>
<sequence>MSYSSAWLFGEVYNDTFLPSNPPLEIASRKFNTMRMLRTHEIKATQNDDSNVAPNDERGFSLFGTEKISLTKIKETELAEILGNKAVAEKVFKYLKETKGYVPKRLYLRLGGPIVEGEREKLWFAFGEWHQLKYGY</sequence>
<evidence type="ECO:0000313" key="1">
    <source>
        <dbReference type="EMBL" id="GMF13241.1"/>
    </source>
</evidence>
<reference evidence="1" key="1">
    <citation type="submission" date="2023-04" db="EMBL/GenBank/DDBJ databases">
        <title>Phytophthora lilii NBRC 32176.</title>
        <authorList>
            <person name="Ichikawa N."/>
            <person name="Sato H."/>
            <person name="Tonouchi N."/>
        </authorList>
    </citation>
    <scope>NUCLEOTIDE SEQUENCE</scope>
    <source>
        <strain evidence="1">NBRC 32176</strain>
    </source>
</reference>
<evidence type="ECO:0000313" key="2">
    <source>
        <dbReference type="Proteomes" id="UP001165083"/>
    </source>
</evidence>
<name>A0A9W6WQX0_9STRA</name>
<dbReference type="EMBL" id="BSXW01000148">
    <property type="protein sequence ID" value="GMF13241.1"/>
    <property type="molecule type" value="Genomic_DNA"/>
</dbReference>
<dbReference type="Proteomes" id="UP001165083">
    <property type="component" value="Unassembled WGS sequence"/>
</dbReference>